<organism evidence="2 3">
    <name type="scientific">Wickerhamomyces ciferrii (strain ATCC 14091 / BCRC 22168 / CBS 111 / JCM 3599 / NBRC 0793 / NRRL Y-1031 F-60-10)</name>
    <name type="common">Yeast</name>
    <name type="synonym">Pichia ciferrii</name>
    <dbReference type="NCBI Taxonomy" id="1206466"/>
    <lineage>
        <taxon>Eukaryota</taxon>
        <taxon>Fungi</taxon>
        <taxon>Dikarya</taxon>
        <taxon>Ascomycota</taxon>
        <taxon>Saccharomycotina</taxon>
        <taxon>Saccharomycetes</taxon>
        <taxon>Phaffomycetales</taxon>
        <taxon>Wickerhamomycetaceae</taxon>
        <taxon>Wickerhamomyces</taxon>
    </lineage>
</organism>
<dbReference type="PANTHER" id="PTHR43283:SF3">
    <property type="entry name" value="BETA-LACTAMASE FAMILY PROTEIN (AFU_ORTHOLOGUE AFUA_5G07500)"/>
    <property type="match status" value="1"/>
</dbReference>
<keyword evidence="3" id="KW-1185">Reference proteome</keyword>
<dbReference type="eggNOG" id="ENOG502RXX3">
    <property type="taxonomic scope" value="Eukaryota"/>
</dbReference>
<dbReference type="SUPFAM" id="SSF56601">
    <property type="entry name" value="beta-lactamase/transpeptidase-like"/>
    <property type="match status" value="1"/>
</dbReference>
<reference evidence="2 3" key="1">
    <citation type="journal article" date="2012" name="Eukaryot. Cell">
        <title>Draft genome sequence of Wickerhamomyces ciferrii NRRL Y-1031 F-60-10.</title>
        <authorList>
            <person name="Schneider J."/>
            <person name="Andrea H."/>
            <person name="Blom J."/>
            <person name="Jaenicke S."/>
            <person name="Ruckert C."/>
            <person name="Schorsch C."/>
            <person name="Szczepanowski R."/>
            <person name="Farwick M."/>
            <person name="Goesmann A."/>
            <person name="Puhler A."/>
            <person name="Schaffer S."/>
            <person name="Tauch A."/>
            <person name="Kohler T."/>
            <person name="Brinkrolf K."/>
        </authorList>
    </citation>
    <scope>NUCLEOTIDE SEQUENCE [LARGE SCALE GENOMIC DNA]</scope>
    <source>
        <strain evidence="3">ATCC 14091 / BCRC 22168 / CBS 111 / JCM 3599 / NBRC 0793 / NRRL Y-1031 F-60-10</strain>
    </source>
</reference>
<accession>K0KIG1</accession>
<evidence type="ECO:0000313" key="3">
    <source>
        <dbReference type="Proteomes" id="UP000009328"/>
    </source>
</evidence>
<dbReference type="STRING" id="1206466.K0KIG1"/>
<name>K0KIG1_WICCF</name>
<dbReference type="InterPro" id="IPR001466">
    <property type="entry name" value="Beta-lactam-related"/>
</dbReference>
<dbReference type="InterPro" id="IPR050789">
    <property type="entry name" value="Diverse_Enzym_Activities"/>
</dbReference>
<protein>
    <recommendedName>
        <fullName evidence="1">Beta-lactamase-related domain-containing protein</fullName>
    </recommendedName>
</protein>
<gene>
    <name evidence="2" type="ORF">BN7_1506</name>
</gene>
<dbReference type="EMBL" id="CAIF01000031">
    <property type="protein sequence ID" value="CCH41967.1"/>
    <property type="molecule type" value="Genomic_DNA"/>
</dbReference>
<proteinExistence type="predicted"/>
<sequence length="414" mass="46180">MFSQQTVENLQNLISESVKDPKRDIPGVSVSITNSKGDDLFQYAAGKESADSDEDLTTGSIFWLASASKFVTTIALLQLVDQGKVELDSSDQVSKYVPELSNLPIISSEKNKDELNFKPSSQKITLRHLLTHTSGLGYTFSRKILQKYGKVFNINELEAKNERGLLLPLLFEPGTNLVYGVGIDWAGVLLERITGKSLNDYLIENVFNPLGIEETGLEFDSETRKKFVPLSHRDKKGILSRIDHGNKKLFEGDYKNAFQAGGSSIFAKPKEYIKILASILNNGVSPKTGKRILQKETVDSLFVNQVPQFSNFGKDGIKHANDYLTKELAQLYPQGGRPQGWGFSMVINSEGSETGRGTNTIWWCGVANLFWWIDRENDVAGFLATQITPLVDVNVKTLWVKIEKEIYSDLQNGK</sequence>
<dbReference type="HOGENOM" id="CLU_020027_11_1_1"/>
<dbReference type="Gene3D" id="3.40.710.10">
    <property type="entry name" value="DD-peptidase/beta-lactamase superfamily"/>
    <property type="match status" value="1"/>
</dbReference>
<dbReference type="InParanoid" id="K0KIG1"/>
<feature type="domain" description="Beta-lactamase-related" evidence="1">
    <location>
        <begin position="12"/>
        <end position="390"/>
    </location>
</feature>
<evidence type="ECO:0000259" key="1">
    <source>
        <dbReference type="Pfam" id="PF00144"/>
    </source>
</evidence>
<comment type="caution">
    <text evidence="2">The sequence shown here is derived from an EMBL/GenBank/DDBJ whole genome shotgun (WGS) entry which is preliminary data.</text>
</comment>
<dbReference type="InterPro" id="IPR012338">
    <property type="entry name" value="Beta-lactam/transpept-like"/>
</dbReference>
<dbReference type="Pfam" id="PF00144">
    <property type="entry name" value="Beta-lactamase"/>
    <property type="match status" value="1"/>
</dbReference>
<dbReference type="AlphaFoldDB" id="K0KIG1"/>
<dbReference type="Proteomes" id="UP000009328">
    <property type="component" value="Unassembled WGS sequence"/>
</dbReference>
<dbReference type="PANTHER" id="PTHR43283">
    <property type="entry name" value="BETA-LACTAMASE-RELATED"/>
    <property type="match status" value="1"/>
</dbReference>
<evidence type="ECO:0000313" key="2">
    <source>
        <dbReference type="EMBL" id="CCH41967.1"/>
    </source>
</evidence>